<keyword evidence="16 23" id="KW-1133">Transmembrane helix</keyword>
<dbReference type="PANTHER" id="PTHR24421:SF10">
    <property type="entry name" value="NITRATE_NITRITE SENSOR PROTEIN NARQ"/>
    <property type="match status" value="1"/>
</dbReference>
<dbReference type="PROSITE" id="PS50885">
    <property type="entry name" value="HAMP"/>
    <property type="match status" value="1"/>
</dbReference>
<keyword evidence="7" id="KW-0963">Cytoplasm</keyword>
<dbReference type="PRINTS" id="PR00344">
    <property type="entry name" value="BCTRLSENSOR"/>
</dbReference>
<dbReference type="Gene3D" id="3.30.450.40">
    <property type="match status" value="1"/>
</dbReference>
<keyword evidence="20 22" id="KW-0472">Membrane</keyword>
<comment type="cofactor">
    <cofactor evidence="2">
        <name>[4Fe-4S] cluster</name>
        <dbReference type="ChEBI" id="CHEBI:49883"/>
    </cofactor>
</comment>
<dbReference type="Gene3D" id="1.10.8.500">
    <property type="entry name" value="HAMP domain in histidine kinase"/>
    <property type="match status" value="1"/>
</dbReference>
<evidence type="ECO:0000256" key="23">
    <source>
        <dbReference type="SAM" id="Phobius"/>
    </source>
</evidence>
<keyword evidence="8 22" id="KW-0997">Cell inner membrane</keyword>
<dbReference type="GO" id="GO:0051539">
    <property type="term" value="F:4 iron, 4 sulfur cluster binding"/>
    <property type="evidence" value="ECO:0007669"/>
    <property type="project" value="UniProtKB-KW"/>
</dbReference>
<name>A0A7Z7HPA0_9PROT</name>
<dbReference type="InterPro" id="IPR003594">
    <property type="entry name" value="HATPase_dom"/>
</dbReference>
<dbReference type="EC" id="2.7.13.3" evidence="22"/>
<evidence type="ECO:0000256" key="7">
    <source>
        <dbReference type="ARBA" id="ARBA00022490"/>
    </source>
</evidence>
<dbReference type="InterPro" id="IPR005467">
    <property type="entry name" value="His_kinase_dom"/>
</dbReference>
<dbReference type="SUPFAM" id="SSF55874">
    <property type="entry name" value="ATPase domain of HSP90 chaperone/DNA topoisomerase II/histidine kinase"/>
    <property type="match status" value="1"/>
</dbReference>
<keyword evidence="5 22" id="KW-1003">Cell membrane</keyword>
<evidence type="ECO:0000256" key="1">
    <source>
        <dbReference type="ARBA" id="ARBA00000085"/>
    </source>
</evidence>
<sequence>MLFQKLSARIIGILVAFFLVALIAIGLTLYLSWQLEGNAAAINDAGSQRMRTYRIVFLLSRAMQTPDEEAVMQATIAKEVATFERIMRDLEQGDPNRPLFLPKDEPEIAHLLKQMRLEWNQEMRPRIENMLNMPQEQRAVHLVQYRAAVEQFVSHVNQLVAAVEHSGTRSATWLRLLQIGLIVLAMIGTTLLIAFFFVMVIRPLEEMRGGIRRMSEADFRVRLPVRRNDEFGEVGRGFNAMADRLEDIYGKLEQRVQEKTHDIEIKHRELTLLYEVAAYLSVPVPRDVACYEVLDKVMLLLDAQAGLVRFVEDGGKQMHIGVHRNLSEEFLDCEGCLPVGACLCGGAASSGLAVSSQLVQLPHLNTAMACRDREGFASMVAIPISSKHQVLGVFNLFFHSPRALRDNEVRLLETIGQHLGVAIENQRLVEREKEMAVSEERNLLAEELHDSIAQSLAFLNIQAQMLQDSLRRADMQEAEDELARIREGIQESYDDVRELLVHFRTRVVAGNVETAIASALEKFEGQTGIAATLEKRGDERAIPAQNAIQVLHIVQEALSNIRKHAAASQVKVIIEHEHGHEQSDMCVISVQDDGHGFDVATASDAGDVHVGIKIMRERAHRIGGQFAIKSAPGAGTTVILRLPHETG</sequence>
<dbReference type="InterPro" id="IPR050482">
    <property type="entry name" value="Sensor_HK_TwoCompSys"/>
</dbReference>
<keyword evidence="18 22" id="KW-0902">Two-component regulatory system</keyword>
<evidence type="ECO:0000256" key="4">
    <source>
        <dbReference type="ARBA" id="ARBA00004496"/>
    </source>
</evidence>
<dbReference type="PIRSF" id="PIRSF003167">
    <property type="entry name" value="STHK_NarX/NarQ"/>
    <property type="match status" value="1"/>
</dbReference>
<keyword evidence="6" id="KW-0004">4Fe-4S</keyword>
<dbReference type="SMART" id="SM00387">
    <property type="entry name" value="HATPase_c"/>
    <property type="match status" value="1"/>
</dbReference>
<dbReference type="Pfam" id="PF07730">
    <property type="entry name" value="HisKA_3"/>
    <property type="match status" value="1"/>
</dbReference>
<dbReference type="PROSITE" id="PS50109">
    <property type="entry name" value="HIS_KIN"/>
    <property type="match status" value="1"/>
</dbReference>
<evidence type="ECO:0000256" key="16">
    <source>
        <dbReference type="ARBA" id="ARBA00022989"/>
    </source>
</evidence>
<organism evidence="26 27">
    <name type="scientific">Sterolibacterium denitrificans</name>
    <dbReference type="NCBI Taxonomy" id="157592"/>
    <lineage>
        <taxon>Bacteria</taxon>
        <taxon>Pseudomonadati</taxon>
        <taxon>Pseudomonadota</taxon>
        <taxon>Betaproteobacteria</taxon>
        <taxon>Nitrosomonadales</taxon>
        <taxon>Sterolibacteriaceae</taxon>
        <taxon>Sterolibacterium</taxon>
    </lineage>
</organism>
<feature type="transmembrane region" description="Helical" evidence="23">
    <location>
        <begin position="179"/>
        <end position="204"/>
    </location>
</feature>
<evidence type="ECO:0000256" key="5">
    <source>
        <dbReference type="ARBA" id="ARBA00022475"/>
    </source>
</evidence>
<feature type="domain" description="Histidine kinase" evidence="24">
    <location>
        <begin position="447"/>
        <end position="646"/>
    </location>
</feature>
<dbReference type="SMART" id="SM00304">
    <property type="entry name" value="HAMP"/>
    <property type="match status" value="1"/>
</dbReference>
<dbReference type="GO" id="GO:0046983">
    <property type="term" value="F:protein dimerization activity"/>
    <property type="evidence" value="ECO:0007669"/>
    <property type="project" value="UniProtKB-UniRule"/>
</dbReference>
<dbReference type="GO" id="GO:0046872">
    <property type="term" value="F:metal ion binding"/>
    <property type="evidence" value="ECO:0007669"/>
    <property type="project" value="UniProtKB-KW"/>
</dbReference>
<comment type="catalytic activity">
    <reaction evidence="1 22">
        <text>ATP + protein L-histidine = ADP + protein N-phospho-L-histidine.</text>
        <dbReference type="EC" id="2.7.13.3"/>
    </reaction>
</comment>
<evidence type="ECO:0000256" key="12">
    <source>
        <dbReference type="ARBA" id="ARBA00022723"/>
    </source>
</evidence>
<evidence type="ECO:0000256" key="6">
    <source>
        <dbReference type="ARBA" id="ARBA00022485"/>
    </source>
</evidence>
<evidence type="ECO:0000256" key="3">
    <source>
        <dbReference type="ARBA" id="ARBA00004429"/>
    </source>
</evidence>
<protein>
    <recommendedName>
        <fullName evidence="22">Sensor protein</fullName>
        <ecNumber evidence="22">2.7.13.3</ecNumber>
    </recommendedName>
</protein>
<evidence type="ECO:0000256" key="2">
    <source>
        <dbReference type="ARBA" id="ARBA00001966"/>
    </source>
</evidence>
<evidence type="ECO:0000256" key="14">
    <source>
        <dbReference type="ARBA" id="ARBA00022777"/>
    </source>
</evidence>
<evidence type="ECO:0000256" key="9">
    <source>
        <dbReference type="ARBA" id="ARBA00022553"/>
    </source>
</evidence>
<dbReference type="Pfam" id="PF13675">
    <property type="entry name" value="PilJ"/>
    <property type="match status" value="1"/>
</dbReference>
<dbReference type="Pfam" id="PF13185">
    <property type="entry name" value="GAF_2"/>
    <property type="match status" value="1"/>
</dbReference>
<evidence type="ECO:0000256" key="20">
    <source>
        <dbReference type="ARBA" id="ARBA00023136"/>
    </source>
</evidence>
<dbReference type="InterPro" id="IPR042295">
    <property type="entry name" value="NarX-like_N_sf"/>
</dbReference>
<keyword evidence="10 22" id="KW-0808">Transferase</keyword>
<reference evidence="26" key="1">
    <citation type="submission" date="2017-03" db="EMBL/GenBank/DDBJ databases">
        <authorList>
            <consortium name="AG Boll"/>
        </authorList>
    </citation>
    <scope>NUCLEOTIDE SEQUENCE [LARGE SCALE GENOMIC DNA]</scope>
    <source>
        <strain evidence="26">Chol</strain>
    </source>
</reference>
<keyword evidence="12" id="KW-0479">Metal-binding</keyword>
<dbReference type="AlphaFoldDB" id="A0A7Z7HPA0"/>
<evidence type="ECO:0000256" key="10">
    <source>
        <dbReference type="ARBA" id="ARBA00022679"/>
    </source>
</evidence>
<keyword evidence="15 22" id="KW-0067">ATP-binding</keyword>
<comment type="function">
    <text evidence="21">Member of the two-component regulatory system NreB/NreC involved in the control of dissimilatory nitrate/nitrite reduction in response to oxygen. NreB functions as a direct oxygen sensor histidine kinase which is autophosphorylated, in the absence of oxygen, probably at the conserved histidine residue, and transfers its phosphate group probably to a conserved aspartate residue of NreC. NreB/NreC activates the expression of the nitrate (narGHJI) and nitrite (nir) reductase operons, as well as the putative nitrate transporter gene narT.</text>
</comment>
<dbReference type="InterPro" id="IPR003018">
    <property type="entry name" value="GAF"/>
</dbReference>
<dbReference type="InterPro" id="IPR029095">
    <property type="entry name" value="NarX-like_N"/>
</dbReference>
<dbReference type="Gene3D" id="1.20.120.960">
    <property type="entry name" value="Histidine kinase NarX, sensor domain"/>
    <property type="match status" value="1"/>
</dbReference>
<evidence type="ECO:0000313" key="26">
    <source>
        <dbReference type="EMBL" id="SMB22306.1"/>
    </source>
</evidence>
<evidence type="ECO:0000313" key="27">
    <source>
        <dbReference type="Proteomes" id="UP000242886"/>
    </source>
</evidence>
<keyword evidence="9" id="KW-0597">Phosphoprotein</keyword>
<evidence type="ECO:0000256" key="21">
    <source>
        <dbReference type="ARBA" id="ARBA00024827"/>
    </source>
</evidence>
<dbReference type="InterPro" id="IPR016380">
    <property type="entry name" value="Sig_transdc_His_kin_NarX/NarQ"/>
</dbReference>
<dbReference type="InterPro" id="IPR004358">
    <property type="entry name" value="Sig_transdc_His_kin-like_C"/>
</dbReference>
<dbReference type="GO" id="GO:0000155">
    <property type="term" value="F:phosphorelay sensor kinase activity"/>
    <property type="evidence" value="ECO:0007669"/>
    <property type="project" value="UniProtKB-UniRule"/>
</dbReference>
<dbReference type="Pfam" id="PF02518">
    <property type="entry name" value="HATPase_c"/>
    <property type="match status" value="1"/>
</dbReference>
<dbReference type="CDD" id="cd16917">
    <property type="entry name" value="HATPase_UhpB-NarQ-NarX-like"/>
    <property type="match status" value="1"/>
</dbReference>
<dbReference type="InterPro" id="IPR036890">
    <property type="entry name" value="HATPase_C_sf"/>
</dbReference>
<evidence type="ECO:0000259" key="25">
    <source>
        <dbReference type="PROSITE" id="PS50885"/>
    </source>
</evidence>
<keyword evidence="14 22" id="KW-0418">Kinase</keyword>
<evidence type="ECO:0000256" key="15">
    <source>
        <dbReference type="ARBA" id="ARBA00022840"/>
    </source>
</evidence>
<dbReference type="SMART" id="SM00065">
    <property type="entry name" value="GAF"/>
    <property type="match status" value="1"/>
</dbReference>
<keyword evidence="13 22" id="KW-0547">Nucleotide-binding</keyword>
<dbReference type="Pfam" id="PF00672">
    <property type="entry name" value="HAMP"/>
    <property type="match status" value="1"/>
</dbReference>
<dbReference type="Gene3D" id="1.20.5.1930">
    <property type="match status" value="1"/>
</dbReference>
<keyword evidence="17" id="KW-0408">Iron</keyword>
<evidence type="ECO:0000256" key="22">
    <source>
        <dbReference type="PIRNR" id="PIRNR003167"/>
    </source>
</evidence>
<evidence type="ECO:0000256" key="17">
    <source>
        <dbReference type="ARBA" id="ARBA00023004"/>
    </source>
</evidence>
<dbReference type="GO" id="GO:0005886">
    <property type="term" value="C:plasma membrane"/>
    <property type="evidence" value="ECO:0007669"/>
    <property type="project" value="UniProtKB-SubCell"/>
</dbReference>
<dbReference type="InterPro" id="IPR011712">
    <property type="entry name" value="Sig_transdc_His_kin_sub3_dim/P"/>
</dbReference>
<dbReference type="EMBL" id="LT837803">
    <property type="protein sequence ID" value="SMB22306.1"/>
    <property type="molecule type" value="Genomic_DNA"/>
</dbReference>
<dbReference type="InterPro" id="IPR029016">
    <property type="entry name" value="GAF-like_dom_sf"/>
</dbReference>
<feature type="domain" description="HAMP" evidence="25">
    <location>
        <begin position="198"/>
        <end position="250"/>
    </location>
</feature>
<feature type="transmembrane region" description="Helical" evidence="23">
    <location>
        <begin position="12"/>
        <end position="33"/>
    </location>
</feature>
<keyword evidence="11 23" id="KW-0812">Transmembrane</keyword>
<dbReference type="Proteomes" id="UP000242886">
    <property type="component" value="Chromosome SDENCHOL"/>
</dbReference>
<evidence type="ECO:0000256" key="13">
    <source>
        <dbReference type="ARBA" id="ARBA00022741"/>
    </source>
</evidence>
<gene>
    <name evidence="26" type="ORF">SDENCHOL_10543</name>
</gene>
<dbReference type="RefSeq" id="WP_154715935.1">
    <property type="nucleotide sequence ID" value="NZ_LT837803.1"/>
</dbReference>
<dbReference type="InterPro" id="IPR003660">
    <property type="entry name" value="HAMP_dom"/>
</dbReference>
<keyword evidence="27" id="KW-1185">Reference proteome</keyword>
<dbReference type="CDD" id="cd06225">
    <property type="entry name" value="HAMP"/>
    <property type="match status" value="1"/>
</dbReference>
<dbReference type="PANTHER" id="PTHR24421">
    <property type="entry name" value="NITRATE/NITRITE SENSOR PROTEIN NARX-RELATED"/>
    <property type="match status" value="1"/>
</dbReference>
<evidence type="ECO:0000259" key="24">
    <source>
        <dbReference type="PROSITE" id="PS50109"/>
    </source>
</evidence>
<evidence type="ECO:0000256" key="19">
    <source>
        <dbReference type="ARBA" id="ARBA00023014"/>
    </source>
</evidence>
<evidence type="ECO:0000256" key="8">
    <source>
        <dbReference type="ARBA" id="ARBA00022519"/>
    </source>
</evidence>
<evidence type="ECO:0000256" key="18">
    <source>
        <dbReference type="ARBA" id="ARBA00023012"/>
    </source>
</evidence>
<dbReference type="GO" id="GO:0005737">
    <property type="term" value="C:cytoplasm"/>
    <property type="evidence" value="ECO:0007669"/>
    <property type="project" value="UniProtKB-SubCell"/>
</dbReference>
<proteinExistence type="predicted"/>
<dbReference type="SUPFAM" id="SSF158472">
    <property type="entry name" value="HAMP domain-like"/>
    <property type="match status" value="1"/>
</dbReference>
<dbReference type="GO" id="GO:0005524">
    <property type="term" value="F:ATP binding"/>
    <property type="evidence" value="ECO:0007669"/>
    <property type="project" value="UniProtKB-UniRule"/>
</dbReference>
<comment type="subcellular location">
    <subcellularLocation>
        <location evidence="3">Cell inner membrane</location>
        <topology evidence="3">Multi-pass membrane protein</topology>
    </subcellularLocation>
    <subcellularLocation>
        <location evidence="4">Cytoplasm</location>
    </subcellularLocation>
</comment>
<dbReference type="SUPFAM" id="SSF55781">
    <property type="entry name" value="GAF domain-like"/>
    <property type="match status" value="1"/>
</dbReference>
<accession>A0A7Z7HPA0</accession>
<dbReference type="Gene3D" id="3.30.565.10">
    <property type="entry name" value="Histidine kinase-like ATPase, C-terminal domain"/>
    <property type="match status" value="1"/>
</dbReference>
<evidence type="ECO:0000256" key="11">
    <source>
        <dbReference type="ARBA" id="ARBA00022692"/>
    </source>
</evidence>
<keyword evidence="19" id="KW-0411">Iron-sulfur</keyword>